<dbReference type="STRING" id="426128.SAMN05660297_02329"/>
<reference evidence="2 3" key="1">
    <citation type="submission" date="2016-10" db="EMBL/GenBank/DDBJ databases">
        <authorList>
            <person name="de Groot N.N."/>
        </authorList>
    </citation>
    <scope>NUCLEOTIDE SEQUENCE [LARGE SCALE GENOMIC DNA]</scope>
    <source>
        <strain evidence="2 3">DSM 18979</strain>
    </source>
</reference>
<evidence type="ECO:0000313" key="2">
    <source>
        <dbReference type="EMBL" id="SET41381.1"/>
    </source>
</evidence>
<feature type="region of interest" description="Disordered" evidence="1">
    <location>
        <begin position="20"/>
        <end position="43"/>
    </location>
</feature>
<dbReference type="RefSeq" id="WP_090444034.1">
    <property type="nucleotide sequence ID" value="NZ_FOHU01000010.1"/>
</dbReference>
<protein>
    <submittedName>
        <fullName evidence="2">Uncharacterized protein</fullName>
    </submittedName>
</protein>
<dbReference type="Proteomes" id="UP000199568">
    <property type="component" value="Unassembled WGS sequence"/>
</dbReference>
<dbReference type="EMBL" id="FOHU01000010">
    <property type="protein sequence ID" value="SET41381.1"/>
    <property type="molecule type" value="Genomic_DNA"/>
</dbReference>
<name>A0A1I0EAH9_9FIRM</name>
<proteinExistence type="predicted"/>
<sequence>MESIVIFIMIAIVSSFFKKDKNQKKTSRPQRPAPGLEKPKGEVYRGRLGDLVKELKTDFGDVFNEKSTPEEMEEDTKKYADEAPDHEINYEYRGYEQEHPYQQPADSNNKKESYSANRAKAPKKQVHAATVYDNEIGDDTAGYDITFDKKTLLQGIIMSEVLGKPKALRK</sequence>
<feature type="compositionally biased region" description="Basic and acidic residues" evidence="1">
    <location>
        <begin position="62"/>
        <end position="99"/>
    </location>
</feature>
<dbReference type="OrthoDB" id="1958145at2"/>
<keyword evidence="3" id="KW-1185">Reference proteome</keyword>
<accession>A0A1I0EAH9</accession>
<evidence type="ECO:0000256" key="1">
    <source>
        <dbReference type="SAM" id="MobiDB-lite"/>
    </source>
</evidence>
<evidence type="ECO:0000313" key="3">
    <source>
        <dbReference type="Proteomes" id="UP000199568"/>
    </source>
</evidence>
<gene>
    <name evidence="2" type="ORF">SAMN05660297_02329</name>
</gene>
<feature type="region of interest" description="Disordered" evidence="1">
    <location>
        <begin position="62"/>
        <end position="127"/>
    </location>
</feature>
<dbReference type="AlphaFoldDB" id="A0A1I0EAH9"/>
<organism evidence="2 3">
    <name type="scientific">Natronincola peptidivorans</name>
    <dbReference type="NCBI Taxonomy" id="426128"/>
    <lineage>
        <taxon>Bacteria</taxon>
        <taxon>Bacillati</taxon>
        <taxon>Bacillota</taxon>
        <taxon>Clostridia</taxon>
        <taxon>Peptostreptococcales</taxon>
        <taxon>Natronincolaceae</taxon>
        <taxon>Natronincola</taxon>
    </lineage>
</organism>